<protein>
    <submittedName>
        <fullName evidence="5">Sphingomyelin phosphodiesterase</fullName>
    </submittedName>
</protein>
<keyword evidence="3" id="KW-0378">Hydrolase</keyword>
<proteinExistence type="inferred from homology"/>
<dbReference type="InterPro" id="IPR017766">
    <property type="entry name" value="Sphingomyelinase/PLipase_C"/>
</dbReference>
<dbReference type="GO" id="GO:0004767">
    <property type="term" value="F:sphingomyelin phosphodiesterase activity"/>
    <property type="evidence" value="ECO:0007669"/>
    <property type="project" value="InterPro"/>
</dbReference>
<dbReference type="EMBL" id="FQVN01000022">
    <property type="protein sequence ID" value="SHH10028.1"/>
    <property type="molecule type" value="Genomic_DNA"/>
</dbReference>
<sequence length="283" mass="31134">MASHNVFMLSRNLYPNWGQDQRADLIARQGVLSGQDVVVLQEAFDNEASARLLANLAAEYPHQTPVLGRSREGWDATTGPFSDLAVEDGGVSVVSRWPIRERRQHVFTQKCGAETFAQKGFAYVRLAAPSGAVHVIGTHLQAEDGGCDDAAAVRASQLDEIRRFVDERRVPAAEPVFVVGDLNVVAGSAEFDRALARLDARRPTFAGHPFSWDPGTNSVTAAQYPGQAPQHLDYVLPLNGHPVAATWTNRTTAVHSPKWTVKSWFREYTYTDFSDHYPVLGHA</sequence>
<reference evidence="5 6" key="1">
    <citation type="submission" date="2016-11" db="EMBL/GenBank/DDBJ databases">
        <authorList>
            <person name="Jaros S."/>
            <person name="Januszkiewicz K."/>
            <person name="Wedrychowicz H."/>
        </authorList>
    </citation>
    <scope>NUCLEOTIDE SEQUENCE [LARGE SCALE GENOMIC DNA]</scope>
    <source>
        <strain evidence="5 6">DSM 44523</strain>
    </source>
</reference>
<dbReference type="PANTHER" id="PTHR16320:SF23">
    <property type="entry name" value="SPHINGOMYELINASE C 1"/>
    <property type="match status" value="1"/>
</dbReference>
<dbReference type="SUPFAM" id="SSF56219">
    <property type="entry name" value="DNase I-like"/>
    <property type="match status" value="1"/>
</dbReference>
<dbReference type="InterPro" id="IPR005135">
    <property type="entry name" value="Endo/exonuclease/phosphatase"/>
</dbReference>
<dbReference type="PANTHER" id="PTHR16320">
    <property type="entry name" value="SPHINGOMYELINASE FAMILY MEMBER"/>
    <property type="match status" value="1"/>
</dbReference>
<dbReference type="RefSeq" id="WP_234996039.1">
    <property type="nucleotide sequence ID" value="NZ_FQVN01000022.1"/>
</dbReference>
<dbReference type="GO" id="GO:0005576">
    <property type="term" value="C:extracellular region"/>
    <property type="evidence" value="ECO:0007669"/>
    <property type="project" value="InterPro"/>
</dbReference>
<dbReference type="InterPro" id="IPR038772">
    <property type="entry name" value="Sph/SMPD2-like"/>
</dbReference>
<evidence type="ECO:0000256" key="1">
    <source>
        <dbReference type="ARBA" id="ARBA00006335"/>
    </source>
</evidence>
<dbReference type="InterPro" id="IPR036691">
    <property type="entry name" value="Endo/exonu/phosph_ase_sf"/>
</dbReference>
<name>A0A1M5Q7M4_STRHI</name>
<dbReference type="Pfam" id="PF03372">
    <property type="entry name" value="Exo_endo_phos"/>
    <property type="match status" value="1"/>
</dbReference>
<comment type="similarity">
    <text evidence="1">Belongs to the neutral sphingomyelinase family.</text>
</comment>
<dbReference type="Proteomes" id="UP000184501">
    <property type="component" value="Unassembled WGS sequence"/>
</dbReference>
<dbReference type="AlphaFoldDB" id="A0A1M5Q7M4"/>
<dbReference type="CDD" id="cd09078">
    <property type="entry name" value="nSMase"/>
    <property type="match status" value="1"/>
</dbReference>
<organism evidence="5 6">
    <name type="scientific">Streptoalloteichus hindustanus</name>
    <dbReference type="NCBI Taxonomy" id="2017"/>
    <lineage>
        <taxon>Bacteria</taxon>
        <taxon>Bacillati</taxon>
        <taxon>Actinomycetota</taxon>
        <taxon>Actinomycetes</taxon>
        <taxon>Pseudonocardiales</taxon>
        <taxon>Pseudonocardiaceae</taxon>
        <taxon>Streptoalloteichus</taxon>
    </lineage>
</organism>
<feature type="domain" description="Endonuclease/exonuclease/phosphatase" evidence="4">
    <location>
        <begin position="21"/>
        <end position="276"/>
    </location>
</feature>
<evidence type="ECO:0000256" key="2">
    <source>
        <dbReference type="ARBA" id="ARBA00022729"/>
    </source>
</evidence>
<keyword evidence="2" id="KW-0732">Signal</keyword>
<evidence type="ECO:0000313" key="5">
    <source>
        <dbReference type="EMBL" id="SHH10028.1"/>
    </source>
</evidence>
<gene>
    <name evidence="5" type="ORF">SAMN05444320_12225</name>
</gene>
<accession>A0A1M5Q7M4</accession>
<evidence type="ECO:0000259" key="4">
    <source>
        <dbReference type="Pfam" id="PF03372"/>
    </source>
</evidence>
<evidence type="ECO:0000313" key="6">
    <source>
        <dbReference type="Proteomes" id="UP000184501"/>
    </source>
</evidence>
<dbReference type="NCBIfam" id="TIGR03395">
    <property type="entry name" value="sphingomy"/>
    <property type="match status" value="1"/>
</dbReference>
<dbReference type="STRING" id="2017.SAMN05444320_12225"/>
<keyword evidence="6" id="KW-1185">Reference proteome</keyword>
<dbReference type="Gene3D" id="3.60.10.10">
    <property type="entry name" value="Endonuclease/exonuclease/phosphatase"/>
    <property type="match status" value="1"/>
</dbReference>
<evidence type="ECO:0000256" key="3">
    <source>
        <dbReference type="ARBA" id="ARBA00022801"/>
    </source>
</evidence>